<comment type="similarity">
    <text evidence="4">Belongs to the L/F-transferase family.</text>
</comment>
<dbReference type="Gene3D" id="3.30.70.3550">
    <property type="entry name" value="Leucyl/phenylalanyl-tRNA-protein transferase, N-terminal domain"/>
    <property type="match status" value="1"/>
</dbReference>
<dbReference type="RefSeq" id="WP_205115978.1">
    <property type="nucleotide sequence ID" value="NZ_JAFBCM010000001.1"/>
</dbReference>
<reference evidence="7" key="1">
    <citation type="journal article" date="2019" name="Int. J. Syst. Evol. Microbiol.">
        <title>The Global Catalogue of Microorganisms (GCM) 10K type strain sequencing project: providing services to taxonomists for standard genome sequencing and annotation.</title>
        <authorList>
            <consortium name="The Broad Institute Genomics Platform"/>
            <consortium name="The Broad Institute Genome Sequencing Center for Infectious Disease"/>
            <person name="Wu L."/>
            <person name="Ma J."/>
        </authorList>
    </citation>
    <scope>NUCLEOTIDE SEQUENCE [LARGE SCALE GENOMIC DNA]</scope>
    <source>
        <strain evidence="7">CGMCC 4.7241</strain>
    </source>
</reference>
<dbReference type="InterPro" id="IPR042221">
    <property type="entry name" value="Leu/Phe-tRNA_Trfase_N"/>
</dbReference>
<dbReference type="Gene3D" id="3.40.630.70">
    <property type="entry name" value="Leucyl/phenylalanyl-tRNA-protein transferase, C-terminal domain"/>
    <property type="match status" value="1"/>
</dbReference>
<gene>
    <name evidence="4 6" type="primary">aat</name>
    <name evidence="6" type="ORF">ACFOUW_39110</name>
</gene>
<comment type="subcellular location">
    <subcellularLocation>
        <location evidence="4">Cytoplasm</location>
    </subcellularLocation>
</comment>
<dbReference type="EMBL" id="JBHRZH010000062">
    <property type="protein sequence ID" value="MFC3766891.1"/>
    <property type="molecule type" value="Genomic_DNA"/>
</dbReference>
<dbReference type="SUPFAM" id="SSF55729">
    <property type="entry name" value="Acyl-CoA N-acyltransferases (Nat)"/>
    <property type="match status" value="1"/>
</dbReference>
<evidence type="ECO:0000256" key="5">
    <source>
        <dbReference type="SAM" id="MobiDB-lite"/>
    </source>
</evidence>
<comment type="catalytic activity">
    <reaction evidence="4">
        <text>L-phenylalanyl-tRNA(Phe) + an N-terminal L-alpha-aminoacyl-[protein] = an N-terminal L-phenylalanyl-L-alpha-aminoacyl-[protein] + tRNA(Phe)</text>
        <dbReference type="Rhea" id="RHEA:43632"/>
        <dbReference type="Rhea" id="RHEA-COMP:9668"/>
        <dbReference type="Rhea" id="RHEA-COMP:9699"/>
        <dbReference type="Rhea" id="RHEA-COMP:10636"/>
        <dbReference type="Rhea" id="RHEA-COMP:10637"/>
        <dbReference type="ChEBI" id="CHEBI:78442"/>
        <dbReference type="ChEBI" id="CHEBI:78531"/>
        <dbReference type="ChEBI" id="CHEBI:78597"/>
        <dbReference type="ChEBI" id="CHEBI:83561"/>
        <dbReference type="EC" id="2.3.2.6"/>
    </reaction>
</comment>
<dbReference type="Proteomes" id="UP001595699">
    <property type="component" value="Unassembled WGS sequence"/>
</dbReference>
<feature type="region of interest" description="Disordered" evidence="5">
    <location>
        <begin position="1"/>
        <end position="24"/>
    </location>
</feature>
<evidence type="ECO:0000256" key="2">
    <source>
        <dbReference type="ARBA" id="ARBA00022679"/>
    </source>
</evidence>
<keyword evidence="2 4" id="KW-0808">Transferase</keyword>
<dbReference type="GO" id="GO:0008914">
    <property type="term" value="F:leucyl-tRNA--protein transferase activity"/>
    <property type="evidence" value="ECO:0007669"/>
    <property type="project" value="UniProtKB-EC"/>
</dbReference>
<comment type="function">
    <text evidence="4">Functions in the N-end rule pathway of protein degradation where it conjugates Leu, Phe and, less efficiently, Met from aminoacyl-tRNAs to the N-termini of proteins containing an N-terminal arginine or lysine.</text>
</comment>
<name>A0ABV7YNV7_9ACTN</name>
<dbReference type="InterPro" id="IPR016181">
    <property type="entry name" value="Acyl_CoA_acyltransferase"/>
</dbReference>
<evidence type="ECO:0000256" key="4">
    <source>
        <dbReference type="HAMAP-Rule" id="MF_00688"/>
    </source>
</evidence>
<proteinExistence type="inferred from homology"/>
<dbReference type="NCBIfam" id="TIGR00667">
    <property type="entry name" value="aat"/>
    <property type="match status" value="1"/>
</dbReference>
<dbReference type="EC" id="2.3.2.6" evidence="4"/>
<evidence type="ECO:0000313" key="7">
    <source>
        <dbReference type="Proteomes" id="UP001595699"/>
    </source>
</evidence>
<evidence type="ECO:0000256" key="1">
    <source>
        <dbReference type="ARBA" id="ARBA00022490"/>
    </source>
</evidence>
<dbReference type="HAMAP" id="MF_00688">
    <property type="entry name" value="Leu_Phe_trans"/>
    <property type="match status" value="1"/>
</dbReference>
<evidence type="ECO:0000313" key="6">
    <source>
        <dbReference type="EMBL" id="MFC3766891.1"/>
    </source>
</evidence>
<dbReference type="InterPro" id="IPR004616">
    <property type="entry name" value="Leu/Phe-tRNA_Trfase"/>
</dbReference>
<keyword evidence="1 4" id="KW-0963">Cytoplasm</keyword>
<dbReference type="InterPro" id="IPR042203">
    <property type="entry name" value="Leu/Phe-tRNA_Trfase_C"/>
</dbReference>
<keyword evidence="3 4" id="KW-0012">Acyltransferase</keyword>
<comment type="caution">
    <text evidence="6">The sequence shown here is derived from an EMBL/GenBank/DDBJ whole genome shotgun (WGS) entry which is preliminary data.</text>
</comment>
<comment type="catalytic activity">
    <reaction evidence="4">
        <text>N-terminal L-lysyl-[protein] + L-leucyl-tRNA(Leu) = N-terminal L-leucyl-L-lysyl-[protein] + tRNA(Leu) + H(+)</text>
        <dbReference type="Rhea" id="RHEA:12340"/>
        <dbReference type="Rhea" id="RHEA-COMP:9613"/>
        <dbReference type="Rhea" id="RHEA-COMP:9622"/>
        <dbReference type="Rhea" id="RHEA-COMP:12670"/>
        <dbReference type="Rhea" id="RHEA-COMP:12671"/>
        <dbReference type="ChEBI" id="CHEBI:15378"/>
        <dbReference type="ChEBI" id="CHEBI:65249"/>
        <dbReference type="ChEBI" id="CHEBI:78442"/>
        <dbReference type="ChEBI" id="CHEBI:78494"/>
        <dbReference type="ChEBI" id="CHEBI:133043"/>
        <dbReference type="EC" id="2.3.2.6"/>
    </reaction>
</comment>
<evidence type="ECO:0000256" key="3">
    <source>
        <dbReference type="ARBA" id="ARBA00023315"/>
    </source>
</evidence>
<dbReference type="Pfam" id="PF03588">
    <property type="entry name" value="Leu_Phe_trans"/>
    <property type="match status" value="1"/>
</dbReference>
<organism evidence="6 7">
    <name type="scientific">Tenggerimyces flavus</name>
    <dbReference type="NCBI Taxonomy" id="1708749"/>
    <lineage>
        <taxon>Bacteria</taxon>
        <taxon>Bacillati</taxon>
        <taxon>Actinomycetota</taxon>
        <taxon>Actinomycetes</taxon>
        <taxon>Propionibacteriales</taxon>
        <taxon>Nocardioidaceae</taxon>
        <taxon>Tenggerimyces</taxon>
    </lineage>
</organism>
<sequence length="226" mass="24883">MPIEPPPSRWEFPPVERAGSDDLVGQGADLEPATLLAAYRHGIFPMPVRRRQPMLWWSPAQRGVLPLTELKVSRSLRQSCRKFEIRVDTMFGEVIRSCAAPGREGGWISPEILAAYERLHELGWAHSVEAWTPDGRLGGGLYGLAVGGLFAGESMFFRERDASKVALVGLVDLLLEDGETNRLLDLQWKTPHLASLGATAVERTEYLDLLGKALTLPLPAAFAGRS</sequence>
<dbReference type="PANTHER" id="PTHR30098">
    <property type="entry name" value="LEUCYL/PHENYLALANYL-TRNA--PROTEIN TRANSFERASE"/>
    <property type="match status" value="1"/>
</dbReference>
<dbReference type="PANTHER" id="PTHR30098:SF2">
    <property type="entry name" value="LEUCYL_PHENYLALANYL-TRNA--PROTEIN TRANSFERASE"/>
    <property type="match status" value="1"/>
</dbReference>
<keyword evidence="7" id="KW-1185">Reference proteome</keyword>
<protein>
    <recommendedName>
        <fullName evidence="4">Leucyl/phenylalanyl-tRNA--protein transferase</fullName>
        <ecNumber evidence="4">2.3.2.6</ecNumber>
    </recommendedName>
    <alternativeName>
        <fullName evidence="4">L/F-transferase</fullName>
    </alternativeName>
    <alternativeName>
        <fullName evidence="4">Leucyltransferase</fullName>
    </alternativeName>
    <alternativeName>
        <fullName evidence="4">Phenyalanyltransferase</fullName>
    </alternativeName>
</protein>
<comment type="catalytic activity">
    <reaction evidence="4">
        <text>N-terminal L-arginyl-[protein] + L-leucyl-tRNA(Leu) = N-terminal L-leucyl-L-arginyl-[protein] + tRNA(Leu) + H(+)</text>
        <dbReference type="Rhea" id="RHEA:50416"/>
        <dbReference type="Rhea" id="RHEA-COMP:9613"/>
        <dbReference type="Rhea" id="RHEA-COMP:9622"/>
        <dbReference type="Rhea" id="RHEA-COMP:12672"/>
        <dbReference type="Rhea" id="RHEA-COMP:12673"/>
        <dbReference type="ChEBI" id="CHEBI:15378"/>
        <dbReference type="ChEBI" id="CHEBI:64719"/>
        <dbReference type="ChEBI" id="CHEBI:78442"/>
        <dbReference type="ChEBI" id="CHEBI:78494"/>
        <dbReference type="ChEBI" id="CHEBI:133044"/>
        <dbReference type="EC" id="2.3.2.6"/>
    </reaction>
</comment>
<accession>A0ABV7YNV7</accession>